<organism evidence="1 2">
    <name type="scientific">Caldalkalibacillus uzonensis</name>
    <dbReference type="NCBI Taxonomy" id="353224"/>
    <lineage>
        <taxon>Bacteria</taxon>
        <taxon>Bacillati</taxon>
        <taxon>Bacillota</taxon>
        <taxon>Bacilli</taxon>
        <taxon>Bacillales</taxon>
        <taxon>Bacillaceae</taxon>
        <taxon>Caldalkalibacillus</taxon>
    </lineage>
</organism>
<evidence type="ECO:0000313" key="2">
    <source>
        <dbReference type="Proteomes" id="UP001232445"/>
    </source>
</evidence>
<gene>
    <name evidence="1" type="ORF">J2S00_002825</name>
</gene>
<dbReference type="Proteomes" id="UP001232445">
    <property type="component" value="Unassembled WGS sequence"/>
</dbReference>
<dbReference type="InterPro" id="IPR011322">
    <property type="entry name" value="N-reg_PII-like_a/b"/>
</dbReference>
<dbReference type="InterPro" id="IPR010375">
    <property type="entry name" value="CdAMP_rec"/>
</dbReference>
<keyword evidence="2" id="KW-1185">Reference proteome</keyword>
<dbReference type="SUPFAM" id="SSF54913">
    <property type="entry name" value="GlnB-like"/>
    <property type="match status" value="1"/>
</dbReference>
<dbReference type="InterPro" id="IPR015867">
    <property type="entry name" value="N-reg_PII/ATP_PRibTrfase_C"/>
</dbReference>
<dbReference type="Gene3D" id="3.30.70.120">
    <property type="match status" value="1"/>
</dbReference>
<dbReference type="Pfam" id="PF06153">
    <property type="entry name" value="CdAMP_rec"/>
    <property type="match status" value="1"/>
</dbReference>
<dbReference type="EMBL" id="JAUSUQ010000011">
    <property type="protein sequence ID" value="MDQ0340030.1"/>
    <property type="molecule type" value="Genomic_DNA"/>
</dbReference>
<name>A0ABU0CUD3_9BACI</name>
<protein>
    <submittedName>
        <fullName evidence="1">Uncharacterized protein YaaQ</fullName>
    </submittedName>
</protein>
<reference evidence="1 2" key="1">
    <citation type="submission" date="2023-07" db="EMBL/GenBank/DDBJ databases">
        <title>Genomic Encyclopedia of Type Strains, Phase IV (KMG-IV): sequencing the most valuable type-strain genomes for metagenomic binning, comparative biology and taxonomic classification.</title>
        <authorList>
            <person name="Goeker M."/>
        </authorList>
    </citation>
    <scope>NUCLEOTIDE SEQUENCE [LARGE SCALE GENOMIC DNA]</scope>
    <source>
        <strain evidence="1 2">DSM 17740</strain>
    </source>
</reference>
<sequence>MKVIICIIDQRYGSKVIQQLVDGKYKATHLASTGNFLKQGNDTLILGVKDQEVQKVRGKIKSVIDRINREKGWKIHQYRCTLFVLDMHHLSVFGGINIDK</sequence>
<dbReference type="PANTHER" id="PTHR38456">
    <property type="entry name" value="CYCLIC DI-AMP RECEPTOR A"/>
    <property type="match status" value="1"/>
</dbReference>
<dbReference type="RefSeq" id="WP_307340953.1">
    <property type="nucleotide sequence ID" value="NZ_JAUSUQ010000011.1"/>
</dbReference>
<dbReference type="PANTHER" id="PTHR38456:SF1">
    <property type="entry name" value="CYCLIC DI-AMP RECEPTOR A"/>
    <property type="match status" value="1"/>
</dbReference>
<proteinExistence type="predicted"/>
<evidence type="ECO:0000313" key="1">
    <source>
        <dbReference type="EMBL" id="MDQ0340030.1"/>
    </source>
</evidence>
<comment type="caution">
    <text evidence="1">The sequence shown here is derived from an EMBL/GenBank/DDBJ whole genome shotgun (WGS) entry which is preliminary data.</text>
</comment>
<accession>A0ABU0CUD3</accession>